<accession>A0A545TV88</accession>
<keyword evidence="3" id="KW-1185">Reference proteome</keyword>
<feature type="chain" id="PRO_5021757472" evidence="1">
    <location>
        <begin position="24"/>
        <end position="297"/>
    </location>
</feature>
<organism evidence="2 3">
    <name type="scientific">Exilibacterium tricleocarpae</name>
    <dbReference type="NCBI Taxonomy" id="2591008"/>
    <lineage>
        <taxon>Bacteria</taxon>
        <taxon>Pseudomonadati</taxon>
        <taxon>Pseudomonadota</taxon>
        <taxon>Gammaproteobacteria</taxon>
        <taxon>Cellvibrionales</taxon>
        <taxon>Cellvibrionaceae</taxon>
        <taxon>Exilibacterium</taxon>
    </lineage>
</organism>
<name>A0A545TV88_9GAMM</name>
<proteinExistence type="predicted"/>
<keyword evidence="1" id="KW-0732">Signal</keyword>
<feature type="signal peptide" evidence="1">
    <location>
        <begin position="1"/>
        <end position="23"/>
    </location>
</feature>
<dbReference type="AlphaFoldDB" id="A0A545TV88"/>
<comment type="caution">
    <text evidence="2">The sequence shown here is derived from an EMBL/GenBank/DDBJ whole genome shotgun (WGS) entry which is preliminary data.</text>
</comment>
<evidence type="ECO:0000313" key="3">
    <source>
        <dbReference type="Proteomes" id="UP000319732"/>
    </source>
</evidence>
<evidence type="ECO:0000313" key="2">
    <source>
        <dbReference type="EMBL" id="TQV81133.1"/>
    </source>
</evidence>
<dbReference type="RefSeq" id="WP_142903794.1">
    <property type="nucleotide sequence ID" value="NZ_ML660091.1"/>
</dbReference>
<dbReference type="EMBL" id="VHSG01000008">
    <property type="protein sequence ID" value="TQV81133.1"/>
    <property type="molecule type" value="Genomic_DNA"/>
</dbReference>
<protein>
    <submittedName>
        <fullName evidence="2">Uncharacterized protein</fullName>
    </submittedName>
</protein>
<gene>
    <name evidence="2" type="ORF">FKG94_08460</name>
</gene>
<sequence>MNNYWTIILGFLAGIHLAAAAHAEDLLIPIDLKTAEKIVEYNGNALKIALYFSARHKIVTINERLLLDEERREPFILSLFDGEKLMVRPQAIREHNFRRTSWTGEILYPSVEDKIQQTKQMSPEHADLVRSLTILNLNLLSWNINNVSGEAALASKPAEEMASKKIVATEVRTAIRTANQFENSNYAEVERQAFKTVRGSFRSLRTNRKYNIESLQFTPRYHILYEIDPEKSYHGVNEIPIERVARKKQLLLDVDKGEELRRLVESERKNEEKILRFEQFLDGLVKDNSNIKVMGRL</sequence>
<dbReference type="Proteomes" id="UP000319732">
    <property type="component" value="Unassembled WGS sequence"/>
</dbReference>
<reference evidence="2 3" key="1">
    <citation type="submission" date="2019-06" db="EMBL/GenBank/DDBJ databases">
        <title>Whole genome sequence for Cellvibrionaceae sp. R142.</title>
        <authorList>
            <person name="Wang G."/>
        </authorList>
    </citation>
    <scope>NUCLEOTIDE SEQUENCE [LARGE SCALE GENOMIC DNA]</scope>
    <source>
        <strain evidence="2 3">R142</strain>
    </source>
</reference>
<evidence type="ECO:0000256" key="1">
    <source>
        <dbReference type="SAM" id="SignalP"/>
    </source>
</evidence>